<name>A0A1E5W5C9_9POAL</name>
<dbReference type="PANTHER" id="PTHR47955">
    <property type="entry name" value="CYTOCHROME P450 FAMILY 71 PROTEIN"/>
    <property type="match status" value="1"/>
</dbReference>
<dbReference type="GO" id="GO:0004497">
    <property type="term" value="F:monooxygenase activity"/>
    <property type="evidence" value="ECO:0007669"/>
    <property type="project" value="UniProtKB-KW"/>
</dbReference>
<sequence>MKAQDAECCSLPDTSGPRRMSYGHKDVAFAPYSDYWREMRKLFIVELLSMRRIQAAWYAREAEVDKLIGRLSSSTGKQVFLEDHIFGLMDGIIGTVALGNDTFIGGVDTSSVTMVWAMAELIRKPWVLTKVQDKIRAVVGDKERAQPDDMPKLKYLKMVVKETLRRVKICGYDVPAKTRLLVNA</sequence>
<dbReference type="SUPFAM" id="SSF48264">
    <property type="entry name" value="Cytochrome P450"/>
    <property type="match status" value="1"/>
</dbReference>
<organism evidence="4 5">
    <name type="scientific">Dichanthelium oligosanthes</name>
    <dbReference type="NCBI Taxonomy" id="888268"/>
    <lineage>
        <taxon>Eukaryota</taxon>
        <taxon>Viridiplantae</taxon>
        <taxon>Streptophyta</taxon>
        <taxon>Embryophyta</taxon>
        <taxon>Tracheophyta</taxon>
        <taxon>Spermatophyta</taxon>
        <taxon>Magnoliopsida</taxon>
        <taxon>Liliopsida</taxon>
        <taxon>Poales</taxon>
        <taxon>Poaceae</taxon>
        <taxon>PACMAD clade</taxon>
        <taxon>Panicoideae</taxon>
        <taxon>Panicodae</taxon>
        <taxon>Paniceae</taxon>
        <taxon>Dichantheliinae</taxon>
        <taxon>Dichanthelium</taxon>
    </lineage>
</organism>
<evidence type="ECO:0000313" key="4">
    <source>
        <dbReference type="EMBL" id="OEL32602.1"/>
    </source>
</evidence>
<protein>
    <submittedName>
        <fullName evidence="4">2-methylbutanal oxime monooxygenase</fullName>
    </submittedName>
</protein>
<evidence type="ECO:0000256" key="2">
    <source>
        <dbReference type="ARBA" id="ARBA00022723"/>
    </source>
</evidence>
<evidence type="ECO:0000256" key="3">
    <source>
        <dbReference type="ARBA" id="ARBA00023004"/>
    </source>
</evidence>
<keyword evidence="5" id="KW-1185">Reference proteome</keyword>
<dbReference type="OrthoDB" id="2789670at2759"/>
<dbReference type="PRINTS" id="PR00463">
    <property type="entry name" value="EP450I"/>
</dbReference>
<accession>A0A1E5W5C9</accession>
<dbReference type="PANTHER" id="PTHR47955:SF11">
    <property type="entry name" value="4-HYDROXYPHENYLACETALDEHYDE OXIME MONOOXYGENASE"/>
    <property type="match status" value="1"/>
</dbReference>
<dbReference type="GO" id="GO:0020037">
    <property type="term" value="F:heme binding"/>
    <property type="evidence" value="ECO:0007669"/>
    <property type="project" value="InterPro"/>
</dbReference>
<keyword evidence="3" id="KW-0408">Iron</keyword>
<keyword evidence="4" id="KW-0560">Oxidoreductase</keyword>
<dbReference type="InterPro" id="IPR001128">
    <property type="entry name" value="Cyt_P450"/>
</dbReference>
<keyword evidence="4" id="KW-0503">Monooxygenase</keyword>
<dbReference type="STRING" id="888268.A0A1E5W5C9"/>
<comment type="similarity">
    <text evidence="1">Belongs to the cytochrome P450 family.</text>
</comment>
<dbReference type="InterPro" id="IPR002401">
    <property type="entry name" value="Cyt_P450_E_grp-I"/>
</dbReference>
<evidence type="ECO:0000313" key="5">
    <source>
        <dbReference type="Proteomes" id="UP000095767"/>
    </source>
</evidence>
<reference evidence="4 5" key="1">
    <citation type="submission" date="2016-09" db="EMBL/GenBank/DDBJ databases">
        <title>The draft genome of Dichanthelium oligosanthes: A C3 panicoid grass species.</title>
        <authorList>
            <person name="Studer A.J."/>
            <person name="Schnable J.C."/>
            <person name="Brutnell T.P."/>
        </authorList>
    </citation>
    <scope>NUCLEOTIDE SEQUENCE [LARGE SCALE GENOMIC DNA]</scope>
    <source>
        <strain evidence="5">cv. Kellogg 1175</strain>
        <tissue evidence="4">Leaf</tissue>
    </source>
</reference>
<dbReference type="InterPro" id="IPR036396">
    <property type="entry name" value="Cyt_P450_sf"/>
</dbReference>
<proteinExistence type="inferred from homology"/>
<dbReference type="Pfam" id="PF00067">
    <property type="entry name" value="p450"/>
    <property type="match status" value="1"/>
</dbReference>
<gene>
    <name evidence="4" type="ORF">BAE44_0006379</name>
</gene>
<dbReference type="GO" id="GO:0005506">
    <property type="term" value="F:iron ion binding"/>
    <property type="evidence" value="ECO:0007669"/>
    <property type="project" value="InterPro"/>
</dbReference>
<comment type="caution">
    <text evidence="4">The sequence shown here is derived from an EMBL/GenBank/DDBJ whole genome shotgun (WGS) entry which is preliminary data.</text>
</comment>
<dbReference type="Gene3D" id="1.10.630.10">
    <property type="entry name" value="Cytochrome P450"/>
    <property type="match status" value="2"/>
</dbReference>
<dbReference type="EMBL" id="LWDX02020787">
    <property type="protein sequence ID" value="OEL32602.1"/>
    <property type="molecule type" value="Genomic_DNA"/>
</dbReference>
<evidence type="ECO:0000256" key="1">
    <source>
        <dbReference type="ARBA" id="ARBA00010617"/>
    </source>
</evidence>
<keyword evidence="2" id="KW-0479">Metal-binding</keyword>
<dbReference type="Proteomes" id="UP000095767">
    <property type="component" value="Unassembled WGS sequence"/>
</dbReference>
<dbReference type="AlphaFoldDB" id="A0A1E5W5C9"/>
<dbReference type="GO" id="GO:0016705">
    <property type="term" value="F:oxidoreductase activity, acting on paired donors, with incorporation or reduction of molecular oxygen"/>
    <property type="evidence" value="ECO:0007669"/>
    <property type="project" value="InterPro"/>
</dbReference>